<accession>A0A316G0G6</accession>
<dbReference type="AlphaFoldDB" id="A0A316G0G6"/>
<protein>
    <submittedName>
        <fullName evidence="1">Uncharacterized protein</fullName>
    </submittedName>
</protein>
<dbReference type="Proteomes" id="UP000245790">
    <property type="component" value="Unassembled WGS sequence"/>
</dbReference>
<dbReference type="EMBL" id="QGGU01000003">
    <property type="protein sequence ID" value="PWK53456.1"/>
    <property type="molecule type" value="Genomic_DNA"/>
</dbReference>
<dbReference type="RefSeq" id="WP_109762737.1">
    <property type="nucleotide sequence ID" value="NZ_QGGU01000003.1"/>
</dbReference>
<organism evidence="1 2">
    <name type="scientific">Pleionea mediterranea</name>
    <dbReference type="NCBI Taxonomy" id="523701"/>
    <lineage>
        <taxon>Bacteria</taxon>
        <taxon>Pseudomonadati</taxon>
        <taxon>Pseudomonadota</taxon>
        <taxon>Gammaproteobacteria</taxon>
        <taxon>Oceanospirillales</taxon>
        <taxon>Pleioneaceae</taxon>
        <taxon>Pleionea</taxon>
    </lineage>
</organism>
<gene>
    <name evidence="1" type="ORF">C8D97_103284</name>
</gene>
<comment type="caution">
    <text evidence="1">The sequence shown here is derived from an EMBL/GenBank/DDBJ whole genome shotgun (WGS) entry which is preliminary data.</text>
</comment>
<evidence type="ECO:0000313" key="2">
    <source>
        <dbReference type="Proteomes" id="UP000245790"/>
    </source>
</evidence>
<keyword evidence="2" id="KW-1185">Reference proteome</keyword>
<proteinExistence type="predicted"/>
<dbReference type="OrthoDB" id="6196706at2"/>
<sequence>MIKSFAFLMALYGYSAYSGSNENPQKSRIIEPGKVVEECFKLKKHQSVTFSFKTSDPVLFNLHYHYKQQTIYPIADQLTPEFKPTKFSAQSTQTYCLMWSNKQSSGVSLLYRFKTDAR</sequence>
<reference evidence="1 2" key="1">
    <citation type="submission" date="2018-05" db="EMBL/GenBank/DDBJ databases">
        <title>Genomic Encyclopedia of Type Strains, Phase IV (KMG-IV): sequencing the most valuable type-strain genomes for metagenomic binning, comparative biology and taxonomic classification.</title>
        <authorList>
            <person name="Goeker M."/>
        </authorList>
    </citation>
    <scope>NUCLEOTIDE SEQUENCE [LARGE SCALE GENOMIC DNA]</scope>
    <source>
        <strain evidence="1 2">DSM 25350</strain>
    </source>
</reference>
<evidence type="ECO:0000313" key="1">
    <source>
        <dbReference type="EMBL" id="PWK53456.1"/>
    </source>
</evidence>
<name>A0A316G0G6_9GAMM</name>